<dbReference type="CDD" id="cd00732">
    <property type="entry name" value="CheW"/>
    <property type="match status" value="1"/>
</dbReference>
<keyword evidence="6" id="KW-1185">Reference proteome</keyword>
<dbReference type="SUPFAM" id="SSF50341">
    <property type="entry name" value="CheW-like"/>
    <property type="match status" value="1"/>
</dbReference>
<evidence type="ECO:0000256" key="1">
    <source>
        <dbReference type="ARBA" id="ARBA00004496"/>
    </source>
</evidence>
<evidence type="ECO:0000313" key="5">
    <source>
        <dbReference type="EMBL" id="GLR14423.1"/>
    </source>
</evidence>
<organism evidence="5 6">
    <name type="scientific">Chitinimonas prasina</name>
    <dbReference type="NCBI Taxonomy" id="1434937"/>
    <lineage>
        <taxon>Bacteria</taxon>
        <taxon>Pseudomonadati</taxon>
        <taxon>Pseudomonadota</taxon>
        <taxon>Betaproteobacteria</taxon>
        <taxon>Neisseriales</taxon>
        <taxon>Chitinibacteraceae</taxon>
        <taxon>Chitinimonas</taxon>
    </lineage>
</organism>
<dbReference type="Pfam" id="PF01584">
    <property type="entry name" value="CheW"/>
    <property type="match status" value="1"/>
</dbReference>
<evidence type="ECO:0000256" key="3">
    <source>
        <dbReference type="ARBA" id="ARBA00022490"/>
    </source>
</evidence>
<dbReference type="PANTHER" id="PTHR22617:SF45">
    <property type="entry name" value="CHEMOTAXIS PROTEIN CHEW"/>
    <property type="match status" value="1"/>
</dbReference>
<dbReference type="InterPro" id="IPR039315">
    <property type="entry name" value="CheW"/>
</dbReference>
<dbReference type="PROSITE" id="PS50851">
    <property type="entry name" value="CHEW"/>
    <property type="match status" value="1"/>
</dbReference>
<proteinExistence type="predicted"/>
<name>A0ABQ5YL68_9NEIS</name>
<feature type="domain" description="CheW-like" evidence="4">
    <location>
        <begin position="7"/>
        <end position="147"/>
    </location>
</feature>
<dbReference type="Proteomes" id="UP001156706">
    <property type="component" value="Unassembled WGS sequence"/>
</dbReference>
<dbReference type="InterPro" id="IPR036061">
    <property type="entry name" value="CheW-like_dom_sf"/>
</dbReference>
<gene>
    <name evidence="5" type="ORF">GCM10007907_32130</name>
</gene>
<comment type="subcellular location">
    <subcellularLocation>
        <location evidence="1">Cytoplasm</location>
    </subcellularLocation>
</comment>
<dbReference type="RefSeq" id="WP_284197496.1">
    <property type="nucleotide sequence ID" value="NZ_BSOG01000004.1"/>
</dbReference>
<dbReference type="InterPro" id="IPR002545">
    <property type="entry name" value="CheW-lke_dom"/>
</dbReference>
<dbReference type="SMART" id="SM00260">
    <property type="entry name" value="CheW"/>
    <property type="match status" value="1"/>
</dbReference>
<dbReference type="EMBL" id="BSOG01000004">
    <property type="protein sequence ID" value="GLR14423.1"/>
    <property type="molecule type" value="Genomic_DNA"/>
</dbReference>
<keyword evidence="3" id="KW-0963">Cytoplasm</keyword>
<dbReference type="PANTHER" id="PTHR22617">
    <property type="entry name" value="CHEMOTAXIS SENSOR HISTIDINE KINASE-RELATED"/>
    <property type="match status" value="1"/>
</dbReference>
<sequence length="158" mass="16928">MEHNSNSREHLVFTLGEEEYAIDILKVQEIRGFEPPTRIANAPPFILGVINLRGAIVPITDLRVKFAIGEPSYGEFTVVIILNLAGRVVGAVVDGVSDVVALTDNIVQATPDFGAAVDTAYIVGLAPMDEHMLILVDIEKLMTGREMELVADAAASAA</sequence>
<comment type="caution">
    <text evidence="5">The sequence shown here is derived from an EMBL/GenBank/DDBJ whole genome shotgun (WGS) entry which is preliminary data.</text>
</comment>
<evidence type="ECO:0000313" key="6">
    <source>
        <dbReference type="Proteomes" id="UP001156706"/>
    </source>
</evidence>
<reference evidence="6" key="1">
    <citation type="journal article" date="2019" name="Int. J. Syst. Evol. Microbiol.">
        <title>The Global Catalogue of Microorganisms (GCM) 10K type strain sequencing project: providing services to taxonomists for standard genome sequencing and annotation.</title>
        <authorList>
            <consortium name="The Broad Institute Genomics Platform"/>
            <consortium name="The Broad Institute Genome Sequencing Center for Infectious Disease"/>
            <person name="Wu L."/>
            <person name="Ma J."/>
        </authorList>
    </citation>
    <scope>NUCLEOTIDE SEQUENCE [LARGE SCALE GENOMIC DNA]</scope>
    <source>
        <strain evidence="6">NBRC 110044</strain>
    </source>
</reference>
<accession>A0ABQ5YL68</accession>
<dbReference type="Gene3D" id="2.30.30.40">
    <property type="entry name" value="SH3 Domains"/>
    <property type="match status" value="1"/>
</dbReference>
<evidence type="ECO:0000259" key="4">
    <source>
        <dbReference type="PROSITE" id="PS50851"/>
    </source>
</evidence>
<evidence type="ECO:0000256" key="2">
    <source>
        <dbReference type="ARBA" id="ARBA00021483"/>
    </source>
</evidence>
<dbReference type="Gene3D" id="2.40.50.180">
    <property type="entry name" value="CheA-289, Domain 4"/>
    <property type="match status" value="1"/>
</dbReference>
<protein>
    <recommendedName>
        <fullName evidence="2">Chemotaxis protein CheW</fullName>
    </recommendedName>
</protein>